<protein>
    <submittedName>
        <fullName evidence="1">Uncharacterized protein</fullName>
    </submittedName>
</protein>
<evidence type="ECO:0000313" key="1">
    <source>
        <dbReference type="EMBL" id="KAK7502953.1"/>
    </source>
</evidence>
<keyword evidence="2" id="KW-1185">Reference proteome</keyword>
<organism evidence="1 2">
    <name type="scientific">Batillaria attramentaria</name>
    <dbReference type="NCBI Taxonomy" id="370345"/>
    <lineage>
        <taxon>Eukaryota</taxon>
        <taxon>Metazoa</taxon>
        <taxon>Spiralia</taxon>
        <taxon>Lophotrochozoa</taxon>
        <taxon>Mollusca</taxon>
        <taxon>Gastropoda</taxon>
        <taxon>Caenogastropoda</taxon>
        <taxon>Sorbeoconcha</taxon>
        <taxon>Cerithioidea</taxon>
        <taxon>Batillariidae</taxon>
        <taxon>Batillaria</taxon>
    </lineage>
</organism>
<dbReference type="EMBL" id="JACVVK020000023">
    <property type="protein sequence ID" value="KAK7502953.1"/>
    <property type="molecule type" value="Genomic_DNA"/>
</dbReference>
<proteinExistence type="predicted"/>
<name>A0ABD0LV12_9CAEN</name>
<accession>A0ABD0LV12</accession>
<comment type="caution">
    <text evidence="1">The sequence shown here is derived from an EMBL/GenBank/DDBJ whole genome shotgun (WGS) entry which is preliminary data.</text>
</comment>
<reference evidence="1 2" key="1">
    <citation type="journal article" date="2023" name="Sci. Data">
        <title>Genome assembly of the Korean intertidal mud-creeper Batillaria attramentaria.</title>
        <authorList>
            <person name="Patra A.K."/>
            <person name="Ho P.T."/>
            <person name="Jun S."/>
            <person name="Lee S.J."/>
            <person name="Kim Y."/>
            <person name="Won Y.J."/>
        </authorList>
    </citation>
    <scope>NUCLEOTIDE SEQUENCE [LARGE SCALE GENOMIC DNA]</scope>
    <source>
        <strain evidence="1">Wonlab-2016</strain>
    </source>
</reference>
<dbReference type="AlphaFoldDB" id="A0ABD0LV12"/>
<dbReference type="Proteomes" id="UP001519460">
    <property type="component" value="Unassembled WGS sequence"/>
</dbReference>
<sequence length="92" mass="10108">MSADFSGKTSKPRAFINTGRNPCDIPLAGGTMGGLSYTLSPTRPPSQPVHKRVCWGSPEFMMEISLRFLRELVKPLARCCEEGSECLETVCQ</sequence>
<evidence type="ECO:0000313" key="2">
    <source>
        <dbReference type="Proteomes" id="UP001519460"/>
    </source>
</evidence>
<gene>
    <name evidence="1" type="ORF">BaRGS_00005902</name>
</gene>